<proteinExistence type="predicted"/>
<dbReference type="Proteomes" id="UP000596661">
    <property type="component" value="Unassembled WGS sequence"/>
</dbReference>
<reference evidence="1" key="1">
    <citation type="submission" date="2021-03" db="UniProtKB">
        <authorList>
            <consortium name="EnsemblPlants"/>
        </authorList>
    </citation>
    <scope>IDENTIFICATION</scope>
</reference>
<dbReference type="PANTHER" id="PTHR31050">
    <property type="entry name" value="OS08G0413200 PROTEIN"/>
    <property type="match status" value="1"/>
</dbReference>
<dbReference type="Gramene" id="evm.model.10.839">
    <property type="protein sequence ID" value="cds.evm.model.10.839"/>
    <property type="gene ID" value="evm.TU.10.839"/>
</dbReference>
<dbReference type="EMBL" id="UZAU01000813">
    <property type="status" value="NOT_ANNOTATED_CDS"/>
    <property type="molecule type" value="Genomic_DNA"/>
</dbReference>
<sequence>MYVTRPMSMYRREPETMSITPELEGPHSGYLVMFNEEDYDDQVSESCCGCSGFDRLRNLPLPQNKILRVEHDDDLHKDVVFIPVLNHPLSSNRYYAIVPHGDHTGKAYTNSKEKNMSTSCFSSNKVKDVKPMPLDPFDQNQQVEITCHNDYFSAKAIAASDGFPINFLRKKHLIVRMYPPYYKLRQALGLNAALRGALPLLNNDDSTTLIVGKWYCPFMFVEEVMKLKDQVKRSMFYEMTLEQRWVRVSGCKKLENESNNTVFVNVVLETENVFVEGLKAICDERNVNTKKVVWFRSCERVGEEYGIGLNVVIVERMKWEQERVGWVSNGGKGSVVKEYNYDGLGEWTSFGCYILVESFVLRRMDRTVAFTYDFKHTHQIRCKWE</sequence>
<name>A0A803QQK1_CANSA</name>
<dbReference type="AlphaFoldDB" id="A0A803QQK1"/>
<dbReference type="OrthoDB" id="647907at2759"/>
<keyword evidence="2" id="KW-1185">Reference proteome</keyword>
<dbReference type="PANTHER" id="PTHR31050:SF3">
    <property type="entry name" value="OS08G0412800 PROTEIN"/>
    <property type="match status" value="1"/>
</dbReference>
<dbReference type="InterPro" id="IPR010683">
    <property type="entry name" value="DUF1262"/>
</dbReference>
<dbReference type="EnsemblPlants" id="evm.model.10.839">
    <property type="protein sequence ID" value="cds.evm.model.10.839"/>
    <property type="gene ID" value="evm.TU.10.839"/>
</dbReference>
<dbReference type="Pfam" id="PF06880">
    <property type="entry name" value="DUF1262"/>
    <property type="match status" value="1"/>
</dbReference>
<evidence type="ECO:0000313" key="2">
    <source>
        <dbReference type="Proteomes" id="UP000596661"/>
    </source>
</evidence>
<evidence type="ECO:0000313" key="1">
    <source>
        <dbReference type="EnsemblPlants" id="cds.evm.model.10.839"/>
    </source>
</evidence>
<accession>A0A803QQK1</accession>
<dbReference type="OMA" id="PDPYDIH"/>
<organism evidence="1 2">
    <name type="scientific">Cannabis sativa</name>
    <name type="common">Hemp</name>
    <name type="synonym">Marijuana</name>
    <dbReference type="NCBI Taxonomy" id="3483"/>
    <lineage>
        <taxon>Eukaryota</taxon>
        <taxon>Viridiplantae</taxon>
        <taxon>Streptophyta</taxon>
        <taxon>Embryophyta</taxon>
        <taxon>Tracheophyta</taxon>
        <taxon>Spermatophyta</taxon>
        <taxon>Magnoliopsida</taxon>
        <taxon>eudicotyledons</taxon>
        <taxon>Gunneridae</taxon>
        <taxon>Pentapetalae</taxon>
        <taxon>rosids</taxon>
        <taxon>fabids</taxon>
        <taxon>Rosales</taxon>
        <taxon>Cannabaceae</taxon>
        <taxon>Cannabis</taxon>
    </lineage>
</organism>
<protein>
    <submittedName>
        <fullName evidence="1">Uncharacterized protein</fullName>
    </submittedName>
</protein>